<evidence type="ECO:0000256" key="1">
    <source>
        <dbReference type="ARBA" id="ARBA00022574"/>
    </source>
</evidence>
<dbReference type="GO" id="GO:0003676">
    <property type="term" value="F:nucleic acid binding"/>
    <property type="evidence" value="ECO:0007669"/>
    <property type="project" value="InterPro"/>
</dbReference>
<dbReference type="PANTHER" id="PTHR19918:SF5">
    <property type="entry name" value="MEIOSIS-SPECIFIC APC_C ACTIVATOR PROTEIN AMA1"/>
    <property type="match status" value="1"/>
</dbReference>
<evidence type="ECO:0000256" key="3">
    <source>
        <dbReference type="SAM" id="MobiDB-lite"/>
    </source>
</evidence>
<dbReference type="InterPro" id="IPR033010">
    <property type="entry name" value="Cdc20/Fizzy"/>
</dbReference>
<dbReference type="InterPro" id="IPR018524">
    <property type="entry name" value="DNA/RNA_endonuclease_AS"/>
</dbReference>
<dbReference type="GO" id="GO:0031145">
    <property type="term" value="P:anaphase-promoting complex-dependent catabolic process"/>
    <property type="evidence" value="ECO:0007669"/>
    <property type="project" value="TreeGrafter"/>
</dbReference>
<dbReference type="InterPro" id="IPR015943">
    <property type="entry name" value="WD40/YVTN_repeat-like_dom_sf"/>
</dbReference>
<gene>
    <name evidence="4" type="ORF">NLU13_3591</name>
</gene>
<dbReference type="PROSITE" id="PS01070">
    <property type="entry name" value="NUCLEASE_NON_SPEC"/>
    <property type="match status" value="1"/>
</dbReference>
<dbReference type="AlphaFoldDB" id="A0AA39LAF5"/>
<accession>A0AA39LAF5</accession>
<proteinExistence type="predicted"/>
<organism evidence="4 5">
    <name type="scientific">Sarocladium strictum</name>
    <name type="common">Black bundle disease fungus</name>
    <name type="synonym">Acremonium strictum</name>
    <dbReference type="NCBI Taxonomy" id="5046"/>
    <lineage>
        <taxon>Eukaryota</taxon>
        <taxon>Fungi</taxon>
        <taxon>Dikarya</taxon>
        <taxon>Ascomycota</taxon>
        <taxon>Pezizomycotina</taxon>
        <taxon>Sordariomycetes</taxon>
        <taxon>Hypocreomycetidae</taxon>
        <taxon>Hypocreales</taxon>
        <taxon>Sarocladiaceae</taxon>
        <taxon>Sarocladium</taxon>
    </lineage>
</organism>
<keyword evidence="5" id="KW-1185">Reference proteome</keyword>
<reference evidence="4" key="1">
    <citation type="submission" date="2022-10" db="EMBL/GenBank/DDBJ databases">
        <title>Determination and structural analysis of whole genome sequence of Sarocladium strictum F4-1.</title>
        <authorList>
            <person name="Hu L."/>
            <person name="Jiang Y."/>
        </authorList>
    </citation>
    <scope>NUCLEOTIDE SEQUENCE</scope>
    <source>
        <strain evidence="4">F4-1</strain>
    </source>
</reference>
<dbReference type="Pfam" id="PF00400">
    <property type="entry name" value="WD40"/>
    <property type="match status" value="1"/>
</dbReference>
<feature type="region of interest" description="Disordered" evidence="3">
    <location>
        <begin position="46"/>
        <end position="85"/>
    </location>
</feature>
<dbReference type="InterPro" id="IPR036322">
    <property type="entry name" value="WD40_repeat_dom_sf"/>
</dbReference>
<dbReference type="SMART" id="SM00320">
    <property type="entry name" value="WD40"/>
    <property type="match status" value="2"/>
</dbReference>
<sequence length="578" mass="62089">MDRYTDRFVPTRDHDSPVAERYQAGKPVEALSAAEKLVRNIAATHDPFSSRHRNQHVSCPPSAGNSSPTTGSMSRTPVARLGDGRQVSQGTIWTVGGVAPGTNTTEDGQGHFLRRGTNARVFSTSLSTSKPNAEEELEDYHGRVALALDMDRARKVLELDGRKTFPRCATKSASVRSSRTLWTGTEWKDPAGVPKVDRGHILPSAPFKVLDAPNLRDDFYCSVLAFSPACQTLAVGLGNVLYAWSKDAGVRVMHGLSLEGVWLTSLAFSSTEGGKCILAIGRSNGSLVLKSTVDALPRFEVSQPMPVACLSWRPVSTTRASKNPFNPGGPVRTEDLLEVTRDTWPGSMTLVAKLTLHNQQICGLAWSQDGKMFASGGNDNLCCLTEVEKIFADGAAGAAAQRAGDNQGTQGISNSTPRQTARTAVSSFRHLDVGAEKHRWVHGAAVKAIAFCPWREGLVATGGGSNDKCIHFYHTMSGAALATIASTSRREIAATFGYAQPDHPFRIAVFSWPGCRQRTSSRNAREGCIIVASSDKSVKFHEVWPSEKKITVGGSGSLGGSDILEALEGIDKEGDIIR</sequence>
<keyword evidence="1" id="KW-0853">WD repeat</keyword>
<dbReference type="SUPFAM" id="SSF50978">
    <property type="entry name" value="WD40 repeat-like"/>
    <property type="match status" value="1"/>
</dbReference>
<comment type="caution">
    <text evidence="4">The sequence shown here is derived from an EMBL/GenBank/DDBJ whole genome shotgun (WGS) entry which is preliminary data.</text>
</comment>
<dbReference type="GO" id="GO:0010997">
    <property type="term" value="F:anaphase-promoting complex binding"/>
    <property type="evidence" value="ECO:0007669"/>
    <property type="project" value="InterPro"/>
</dbReference>
<dbReference type="Proteomes" id="UP001175261">
    <property type="component" value="Unassembled WGS sequence"/>
</dbReference>
<dbReference type="GO" id="GO:0005680">
    <property type="term" value="C:anaphase-promoting complex"/>
    <property type="evidence" value="ECO:0007669"/>
    <property type="project" value="TreeGrafter"/>
</dbReference>
<dbReference type="InterPro" id="IPR001680">
    <property type="entry name" value="WD40_rpt"/>
</dbReference>
<evidence type="ECO:0000256" key="2">
    <source>
        <dbReference type="ARBA" id="ARBA00022737"/>
    </source>
</evidence>
<keyword evidence="2" id="KW-0677">Repeat</keyword>
<dbReference type="GO" id="GO:0046872">
    <property type="term" value="F:metal ion binding"/>
    <property type="evidence" value="ECO:0007669"/>
    <property type="project" value="InterPro"/>
</dbReference>
<name>A0AA39LAF5_SARSR</name>
<feature type="compositionally biased region" description="Polar residues" evidence="3">
    <location>
        <begin position="63"/>
        <end position="75"/>
    </location>
</feature>
<dbReference type="GO" id="GO:0016787">
    <property type="term" value="F:hydrolase activity"/>
    <property type="evidence" value="ECO:0007669"/>
    <property type="project" value="InterPro"/>
</dbReference>
<protein>
    <submittedName>
        <fullName evidence="4">Uncharacterized protein</fullName>
    </submittedName>
</protein>
<dbReference type="PANTHER" id="PTHR19918">
    <property type="entry name" value="CELL DIVISION CYCLE 20 CDC20 FIZZY -RELATED"/>
    <property type="match status" value="1"/>
</dbReference>
<evidence type="ECO:0000313" key="5">
    <source>
        <dbReference type="Proteomes" id="UP001175261"/>
    </source>
</evidence>
<dbReference type="GO" id="GO:1905786">
    <property type="term" value="P:positive regulation of anaphase-promoting complex-dependent catabolic process"/>
    <property type="evidence" value="ECO:0007669"/>
    <property type="project" value="TreeGrafter"/>
</dbReference>
<evidence type="ECO:0000313" key="4">
    <source>
        <dbReference type="EMBL" id="KAK0390018.1"/>
    </source>
</evidence>
<dbReference type="Gene3D" id="2.130.10.10">
    <property type="entry name" value="YVTN repeat-like/Quinoprotein amine dehydrogenase"/>
    <property type="match status" value="2"/>
</dbReference>
<dbReference type="GO" id="GO:1990757">
    <property type="term" value="F:ubiquitin ligase activator activity"/>
    <property type="evidence" value="ECO:0007669"/>
    <property type="project" value="TreeGrafter"/>
</dbReference>
<dbReference type="EMBL" id="JAPDFR010000002">
    <property type="protein sequence ID" value="KAK0390018.1"/>
    <property type="molecule type" value="Genomic_DNA"/>
</dbReference>